<keyword evidence="1" id="KW-0732">Signal</keyword>
<name>A0A370I856_9NOCA</name>
<dbReference type="RefSeq" id="WP_245997707.1">
    <property type="nucleotide sequence ID" value="NZ_QQBC01000004.1"/>
</dbReference>
<dbReference type="STRING" id="1210086.GCA_001613105_03994"/>
<evidence type="ECO:0000256" key="1">
    <source>
        <dbReference type="SAM" id="SignalP"/>
    </source>
</evidence>
<evidence type="ECO:0000313" key="3">
    <source>
        <dbReference type="Proteomes" id="UP000254869"/>
    </source>
</evidence>
<proteinExistence type="predicted"/>
<feature type="chain" id="PRO_5039135341" evidence="1">
    <location>
        <begin position="28"/>
        <end position="505"/>
    </location>
</feature>
<dbReference type="Proteomes" id="UP000254869">
    <property type="component" value="Unassembled WGS sequence"/>
</dbReference>
<accession>A0A370I856</accession>
<gene>
    <name evidence="2" type="ORF">DFR76_10457</name>
</gene>
<keyword evidence="3" id="KW-1185">Reference proteome</keyword>
<organism evidence="2 3">
    <name type="scientific">Nocardia pseudobrasiliensis</name>
    <dbReference type="NCBI Taxonomy" id="45979"/>
    <lineage>
        <taxon>Bacteria</taxon>
        <taxon>Bacillati</taxon>
        <taxon>Actinomycetota</taxon>
        <taxon>Actinomycetes</taxon>
        <taxon>Mycobacteriales</taxon>
        <taxon>Nocardiaceae</taxon>
        <taxon>Nocardia</taxon>
    </lineage>
</organism>
<protein>
    <submittedName>
        <fullName evidence="2">DUF2961 family protein</fullName>
    </submittedName>
</protein>
<dbReference type="Pfam" id="PF11175">
    <property type="entry name" value="DUF2961"/>
    <property type="match status" value="1"/>
</dbReference>
<feature type="signal peptide" evidence="1">
    <location>
        <begin position="1"/>
        <end position="27"/>
    </location>
</feature>
<dbReference type="AlphaFoldDB" id="A0A370I856"/>
<dbReference type="InterPro" id="IPR021345">
    <property type="entry name" value="DUF2961"/>
</dbReference>
<reference evidence="2 3" key="1">
    <citation type="submission" date="2018-07" db="EMBL/GenBank/DDBJ databases">
        <title>Genomic Encyclopedia of Type Strains, Phase IV (KMG-IV): sequencing the most valuable type-strain genomes for metagenomic binning, comparative biology and taxonomic classification.</title>
        <authorList>
            <person name="Goeker M."/>
        </authorList>
    </citation>
    <scope>NUCLEOTIDE SEQUENCE [LARGE SCALE GENOMIC DNA]</scope>
    <source>
        <strain evidence="2 3">DSM 44290</strain>
    </source>
</reference>
<dbReference type="EMBL" id="QQBC01000004">
    <property type="protein sequence ID" value="RDI66311.1"/>
    <property type="molecule type" value="Genomic_DNA"/>
</dbReference>
<evidence type="ECO:0000313" key="2">
    <source>
        <dbReference type="EMBL" id="RDI66311.1"/>
    </source>
</evidence>
<dbReference type="Gene3D" id="2.60.120.1390">
    <property type="match status" value="3"/>
</dbReference>
<comment type="caution">
    <text evidence="2">The sequence shown here is derived from an EMBL/GenBank/DDBJ whole genome shotgun (WGS) entry which is preliminary data.</text>
</comment>
<sequence length="505" mass="53187">MRVRRSLVRAMAWIAVGGLGFSATALARPGDAHATEALPGVLTGWDSYRHLERLPYLGLGAQTLQSSSFDRSGGNNDGAGGCVGAGGAGCVVAEDHGAGEVDSIWFTIDRGDVTALGELRIELDGRTVVSAPLQAVVDGALGAPFAYPLVANADQSPGGVYIKVPMPYHDRMRVSVQNPVQYYHVTYRHFATGIGLDTFDPSDRAEDVLAMLRSAGGHDPKPPAPGARAQRQTVTVPANGSTTIAGATGPGAVSALRLRLPNAGSFTALRLRIAFDGRDLVDSPVSEFFGLGLGPGGVVPVRALMFAADPRPGGWVSAWWPMPFAAALSVSLVNTGGDPIDGIDTEVVVDPDPQWATALLLKSAGYFTTRSHAGPTEPGRDWIFADDFGRGKFVGVSQTMRGGSPWFLEGDEHVYVDGSPVPQINGTGTEDFYEGGWYFDSGRSYSLPLTGASTPACAGYCVNAYRLMLADSVEHLAHLRFGIEHGGVNEEPAVYGSTAFRYAAM</sequence>